<reference evidence="2 3" key="1">
    <citation type="journal article" date="2019" name="Commun. Biol.">
        <title>The bagworm genome reveals a unique fibroin gene that provides high tensile strength.</title>
        <authorList>
            <person name="Kono N."/>
            <person name="Nakamura H."/>
            <person name="Ohtoshi R."/>
            <person name="Tomita M."/>
            <person name="Numata K."/>
            <person name="Arakawa K."/>
        </authorList>
    </citation>
    <scope>NUCLEOTIDE SEQUENCE [LARGE SCALE GENOMIC DNA]</scope>
</reference>
<protein>
    <submittedName>
        <fullName evidence="2">Uncharacterized protein</fullName>
    </submittedName>
</protein>
<sequence length="88" mass="9676">SDSDSDSNSNSDSVDGRITTALRGCRCVRRLVDKEIGEGARVGPLIGRAVRDARTGRRARGAQRCYERGPPQSVRLQPPTRKHSLPEF</sequence>
<name>A0A4C1TQR2_EUMVA</name>
<comment type="caution">
    <text evidence="2">The sequence shown here is derived from an EMBL/GenBank/DDBJ whole genome shotgun (WGS) entry which is preliminary data.</text>
</comment>
<evidence type="ECO:0000313" key="2">
    <source>
        <dbReference type="EMBL" id="GBP16325.1"/>
    </source>
</evidence>
<feature type="non-terminal residue" evidence="2">
    <location>
        <position position="1"/>
    </location>
</feature>
<feature type="region of interest" description="Disordered" evidence="1">
    <location>
        <begin position="53"/>
        <end position="88"/>
    </location>
</feature>
<dbReference type="AlphaFoldDB" id="A0A4C1TQR2"/>
<evidence type="ECO:0000256" key="1">
    <source>
        <dbReference type="SAM" id="MobiDB-lite"/>
    </source>
</evidence>
<dbReference type="Proteomes" id="UP000299102">
    <property type="component" value="Unassembled WGS sequence"/>
</dbReference>
<accession>A0A4C1TQR2</accession>
<organism evidence="2 3">
    <name type="scientific">Eumeta variegata</name>
    <name type="common">Bagworm moth</name>
    <name type="synonym">Eumeta japonica</name>
    <dbReference type="NCBI Taxonomy" id="151549"/>
    <lineage>
        <taxon>Eukaryota</taxon>
        <taxon>Metazoa</taxon>
        <taxon>Ecdysozoa</taxon>
        <taxon>Arthropoda</taxon>
        <taxon>Hexapoda</taxon>
        <taxon>Insecta</taxon>
        <taxon>Pterygota</taxon>
        <taxon>Neoptera</taxon>
        <taxon>Endopterygota</taxon>
        <taxon>Lepidoptera</taxon>
        <taxon>Glossata</taxon>
        <taxon>Ditrysia</taxon>
        <taxon>Tineoidea</taxon>
        <taxon>Psychidae</taxon>
        <taxon>Oiketicinae</taxon>
        <taxon>Eumeta</taxon>
    </lineage>
</organism>
<proteinExistence type="predicted"/>
<evidence type="ECO:0000313" key="3">
    <source>
        <dbReference type="Proteomes" id="UP000299102"/>
    </source>
</evidence>
<dbReference type="EMBL" id="BGZK01006006">
    <property type="protein sequence ID" value="GBP16325.1"/>
    <property type="molecule type" value="Genomic_DNA"/>
</dbReference>
<gene>
    <name evidence="2" type="ORF">EVAR_103687_1</name>
</gene>
<keyword evidence="3" id="KW-1185">Reference proteome</keyword>